<dbReference type="Gene3D" id="3.40.50.880">
    <property type="match status" value="1"/>
</dbReference>
<feature type="transmembrane region" description="Helical" evidence="1">
    <location>
        <begin position="104"/>
        <end position="123"/>
    </location>
</feature>
<dbReference type="InterPro" id="IPR029062">
    <property type="entry name" value="Class_I_gatase-like"/>
</dbReference>
<keyword evidence="3" id="KW-1185">Reference proteome</keyword>
<evidence type="ECO:0000256" key="1">
    <source>
        <dbReference type="SAM" id="Phobius"/>
    </source>
</evidence>
<evidence type="ECO:0008006" key="4">
    <source>
        <dbReference type="Google" id="ProtNLM"/>
    </source>
</evidence>
<evidence type="ECO:0000313" key="3">
    <source>
        <dbReference type="Proteomes" id="UP000593765"/>
    </source>
</evidence>
<organism evidence="2 3">
    <name type="scientific">Humisphaera borealis</name>
    <dbReference type="NCBI Taxonomy" id="2807512"/>
    <lineage>
        <taxon>Bacteria</taxon>
        <taxon>Pseudomonadati</taxon>
        <taxon>Planctomycetota</taxon>
        <taxon>Phycisphaerae</taxon>
        <taxon>Tepidisphaerales</taxon>
        <taxon>Tepidisphaeraceae</taxon>
        <taxon>Humisphaera</taxon>
    </lineage>
</organism>
<dbReference type="KEGG" id="hbs:IPV69_26335"/>
<keyword evidence="1" id="KW-0812">Transmembrane</keyword>
<dbReference type="PANTHER" id="PTHR37947">
    <property type="entry name" value="BLL2462 PROTEIN"/>
    <property type="match status" value="1"/>
</dbReference>
<dbReference type="EMBL" id="CP063458">
    <property type="protein sequence ID" value="QOV89665.1"/>
    <property type="molecule type" value="Genomic_DNA"/>
</dbReference>
<dbReference type="CDD" id="cd00198">
    <property type="entry name" value="vWFA"/>
    <property type="match status" value="1"/>
</dbReference>
<evidence type="ECO:0000313" key="2">
    <source>
        <dbReference type="EMBL" id="QOV89665.1"/>
    </source>
</evidence>
<accession>A0A7M2WW00</accession>
<dbReference type="Proteomes" id="UP000593765">
    <property type="component" value="Chromosome"/>
</dbReference>
<dbReference type="SUPFAM" id="SSF52317">
    <property type="entry name" value="Class I glutamine amidotransferase-like"/>
    <property type="match status" value="1"/>
</dbReference>
<dbReference type="AlphaFoldDB" id="A0A7M2WW00"/>
<name>A0A7M2WW00_9BACT</name>
<dbReference type="SUPFAM" id="SSF53300">
    <property type="entry name" value="vWA-like"/>
    <property type="match status" value="1"/>
</dbReference>
<feature type="transmembrane region" description="Helical" evidence="1">
    <location>
        <begin position="16"/>
        <end position="35"/>
    </location>
</feature>
<dbReference type="RefSeq" id="WP_206292717.1">
    <property type="nucleotide sequence ID" value="NZ_CP063458.1"/>
</dbReference>
<reference evidence="2 3" key="1">
    <citation type="submission" date="2020-10" db="EMBL/GenBank/DDBJ databases">
        <title>Wide distribution of Phycisphaera-like planctomycetes from WD2101 soil group in peatlands and genome analysis of the first cultivated representative.</title>
        <authorList>
            <person name="Dedysh S.N."/>
            <person name="Beletsky A.V."/>
            <person name="Ivanova A."/>
            <person name="Kulichevskaya I.S."/>
            <person name="Suzina N.E."/>
            <person name="Philippov D.A."/>
            <person name="Rakitin A.L."/>
            <person name="Mardanov A.V."/>
            <person name="Ravin N.V."/>
        </authorList>
    </citation>
    <scope>NUCLEOTIDE SEQUENCE [LARGE SCALE GENOMIC DNA]</scope>
    <source>
        <strain evidence="2 3">M1803</strain>
    </source>
</reference>
<sequence length="841" mass="90561">MPNWSLDITRQSDWDIWSWLCLLAAAALVTHVVATRAWTAPGGWIRLLLAGIGAAGTAAVLGLPGLGNASTGFAWTFVLLTLLSVVACLRLLDRISGKRVATLLALRIAALAALVPMLFEPVLRYVHIPPPQRPLILLVDTSGSMSFPDVPNGPTRLQSVWQRLEPQLGRLSQHFVPQVYRFASNASALSGPQELATVRADGGSTDIVAGIRQSLSNVVRDDATLVVFSDGIDNTTPDIPGAIAGINRRVYTVTVGSEAGDSASPPNVAVADVQADDDLVVGQESKLVATIRSTALPNRVVDVNFAEVDDLGKTIGQVRQVKLVLQPTARGQQVTLPYTPTKIGVQRLAVWVEPTAGERLTIDNRQTLQTLAVDPAIRVLYVEGRLRPEFRDLRRLLETDPNIEAATLLRIQENKFVASGTVNRQKLPARLPTATEWKAFDVILLGDLDASFLSTSDQAAIQQSVSDGKALLMIGGEKAFGPGGYSGTPIENALPVIVGPLSSPQESARFVPRLTADSALHPAMEGLTPFFGIEANPPTIPLPPLNGNVVVAGETGGAQVLLTHPGKVGPDGKPMIVLATQRYGKGRSAALTVHSTYLWALPLHGLGQESPHNRLWGQLIRWLAGTDVRSRQRGAGVDALVNRDAYPSDDPIRIRARVRDSHGDATRFAQVSLKLKRVDANSPASFSEKSYALNPIDSRNGMYELSIPPVGKGDYVASIAATKDGAALGQTEIRLKVIPPADEMHKLAANHPLMRRIAAETNAGSYALDQVPELVDELIRSDTTTRPEQMAIRVGNFAHVVSALAGKPADWPRTYDLPIQALFVIALLTVEWILRRRWQLA</sequence>
<gene>
    <name evidence="2" type="ORF">IPV69_26335</name>
</gene>
<dbReference type="InterPro" id="IPR036465">
    <property type="entry name" value="vWFA_dom_sf"/>
</dbReference>
<keyword evidence="1" id="KW-0472">Membrane</keyword>
<keyword evidence="1" id="KW-1133">Transmembrane helix</keyword>
<dbReference type="PANTHER" id="PTHR37947:SF1">
    <property type="entry name" value="BLL2462 PROTEIN"/>
    <property type="match status" value="1"/>
</dbReference>
<protein>
    <recommendedName>
        <fullName evidence="4">Glutamine amidotransferase domain-containing protein</fullName>
    </recommendedName>
</protein>
<feature type="transmembrane region" description="Helical" evidence="1">
    <location>
        <begin position="72"/>
        <end position="92"/>
    </location>
</feature>
<feature type="transmembrane region" description="Helical" evidence="1">
    <location>
        <begin position="47"/>
        <end position="66"/>
    </location>
</feature>
<proteinExistence type="predicted"/>
<dbReference type="Gene3D" id="3.40.50.410">
    <property type="entry name" value="von Willebrand factor, type A domain"/>
    <property type="match status" value="1"/>
</dbReference>